<dbReference type="EMBL" id="VNIP01000018">
    <property type="protein sequence ID" value="KAA1175546.1"/>
    <property type="molecule type" value="Genomic_DNA"/>
</dbReference>
<feature type="active site" description="Nucleophile" evidence="9">
    <location>
        <position position="203"/>
    </location>
</feature>
<reference evidence="12 13" key="1">
    <citation type="submission" date="2019-07" db="EMBL/GenBank/DDBJ databases">
        <title>The Draft Genome Sequence of Rhizobium tropici SARCC-755 Associated with Superior Nodulation on Pigeonpea (Cajanus cajan (L.) Millsp.).</title>
        <authorList>
            <person name="Bopape F.L."/>
            <person name="Hassen A.I."/>
            <person name="Swanevelder Z.H."/>
            <person name="Gwata E.T."/>
        </authorList>
    </citation>
    <scope>NUCLEOTIDE SEQUENCE [LARGE SCALE GENOMIC DNA]</scope>
    <source>
        <strain evidence="12 13">SARCC-755</strain>
    </source>
</reference>
<keyword evidence="4" id="KW-0808">Transferase</keyword>
<evidence type="ECO:0000256" key="4">
    <source>
        <dbReference type="ARBA" id="ARBA00022679"/>
    </source>
</evidence>
<dbReference type="Proteomes" id="UP000323608">
    <property type="component" value="Unassembled WGS sequence"/>
</dbReference>
<evidence type="ECO:0000313" key="13">
    <source>
        <dbReference type="Proteomes" id="UP000323608"/>
    </source>
</evidence>
<evidence type="ECO:0000256" key="6">
    <source>
        <dbReference type="ARBA" id="ARBA00022960"/>
    </source>
</evidence>
<comment type="caution">
    <text evidence="12">The sequence shown here is derived from an EMBL/GenBank/DDBJ whole genome shotgun (WGS) entry which is preliminary data.</text>
</comment>
<dbReference type="GO" id="GO:0071972">
    <property type="term" value="F:peptidoglycan L,D-transpeptidase activity"/>
    <property type="evidence" value="ECO:0007669"/>
    <property type="project" value="TreeGrafter"/>
</dbReference>
<evidence type="ECO:0000259" key="11">
    <source>
        <dbReference type="PROSITE" id="PS52029"/>
    </source>
</evidence>
<dbReference type="InterPro" id="IPR050979">
    <property type="entry name" value="LD-transpeptidase"/>
</dbReference>
<evidence type="ECO:0000256" key="7">
    <source>
        <dbReference type="ARBA" id="ARBA00022984"/>
    </source>
</evidence>
<feature type="signal peptide" evidence="10">
    <location>
        <begin position="1"/>
        <end position="27"/>
    </location>
</feature>
<evidence type="ECO:0000256" key="10">
    <source>
        <dbReference type="SAM" id="SignalP"/>
    </source>
</evidence>
<dbReference type="GO" id="GO:0008360">
    <property type="term" value="P:regulation of cell shape"/>
    <property type="evidence" value="ECO:0007669"/>
    <property type="project" value="UniProtKB-UniRule"/>
</dbReference>
<dbReference type="InterPro" id="IPR005490">
    <property type="entry name" value="LD_TPept_cat_dom"/>
</dbReference>
<dbReference type="PROSITE" id="PS52029">
    <property type="entry name" value="LD_TPASE"/>
    <property type="match status" value="1"/>
</dbReference>
<proteinExistence type="inferred from homology"/>
<keyword evidence="10" id="KW-0732">Signal</keyword>
<evidence type="ECO:0000256" key="8">
    <source>
        <dbReference type="ARBA" id="ARBA00023316"/>
    </source>
</evidence>
<gene>
    <name evidence="12" type="ORF">FP026_29095</name>
</gene>
<evidence type="ECO:0000256" key="9">
    <source>
        <dbReference type="PROSITE-ProRule" id="PRU01373"/>
    </source>
</evidence>
<dbReference type="SUPFAM" id="SSF141523">
    <property type="entry name" value="L,D-transpeptidase catalytic domain-like"/>
    <property type="match status" value="1"/>
</dbReference>
<dbReference type="RefSeq" id="WP_149638030.1">
    <property type="nucleotide sequence ID" value="NZ_VNIP01000018.1"/>
</dbReference>
<dbReference type="Pfam" id="PF03734">
    <property type="entry name" value="YkuD"/>
    <property type="match status" value="1"/>
</dbReference>
<keyword evidence="3" id="KW-0328">Glycosyltransferase</keyword>
<sequence length="230" mass="25051">MRIRHAMTALGLVATLATAGYAIPAAAKPSAIANPATIAAPATDAIKTFDSDYGVTSDNGFQLPAIPIQKVKPQFRRQIVSYKSDEAEGTIIVNTRERHLYYILGNGEAMRYGIGVGKQGFAWSGTAYVAWKQEWPSWHPPKEMAVRRPEIAKYVDGGMNPGLSNPLGARAMYLYNEKGQDTLFRLHGTPEWASIGTAASSGCIRLMNQDVIDLYSRVLPGHSTKVVVIQ</sequence>
<keyword evidence="6 9" id="KW-0133">Cell shape</keyword>
<evidence type="ECO:0000256" key="1">
    <source>
        <dbReference type="ARBA" id="ARBA00004752"/>
    </source>
</evidence>
<dbReference type="GO" id="GO:0018104">
    <property type="term" value="P:peptidoglycan-protein cross-linking"/>
    <property type="evidence" value="ECO:0007669"/>
    <property type="project" value="TreeGrafter"/>
</dbReference>
<dbReference type="UniPathway" id="UPA00219"/>
<dbReference type="GO" id="GO:0005576">
    <property type="term" value="C:extracellular region"/>
    <property type="evidence" value="ECO:0007669"/>
    <property type="project" value="TreeGrafter"/>
</dbReference>
<dbReference type="CDD" id="cd16913">
    <property type="entry name" value="YkuD_like"/>
    <property type="match status" value="1"/>
</dbReference>
<dbReference type="GO" id="GO:0016757">
    <property type="term" value="F:glycosyltransferase activity"/>
    <property type="evidence" value="ECO:0007669"/>
    <property type="project" value="UniProtKB-KW"/>
</dbReference>
<dbReference type="OrthoDB" id="8478453at2"/>
<feature type="chain" id="PRO_5022844100" evidence="10">
    <location>
        <begin position="28"/>
        <end position="230"/>
    </location>
</feature>
<evidence type="ECO:0000256" key="3">
    <source>
        <dbReference type="ARBA" id="ARBA00022676"/>
    </source>
</evidence>
<organism evidence="12 13">
    <name type="scientific">Rhizobium tropici</name>
    <dbReference type="NCBI Taxonomy" id="398"/>
    <lineage>
        <taxon>Bacteria</taxon>
        <taxon>Pseudomonadati</taxon>
        <taxon>Pseudomonadota</taxon>
        <taxon>Alphaproteobacteria</taxon>
        <taxon>Hyphomicrobiales</taxon>
        <taxon>Rhizobiaceae</taxon>
        <taxon>Rhizobium/Agrobacterium group</taxon>
        <taxon>Rhizobium</taxon>
    </lineage>
</organism>
<dbReference type="PANTHER" id="PTHR30582">
    <property type="entry name" value="L,D-TRANSPEPTIDASE"/>
    <property type="match status" value="1"/>
</dbReference>
<dbReference type="GO" id="GO:0071555">
    <property type="term" value="P:cell wall organization"/>
    <property type="evidence" value="ECO:0007669"/>
    <property type="project" value="UniProtKB-UniRule"/>
</dbReference>
<dbReference type="FunFam" id="2.40.440.10:FF:000002">
    <property type="entry name" value="L,D-transpeptidase ErfK/SrfK"/>
    <property type="match status" value="1"/>
</dbReference>
<comment type="similarity">
    <text evidence="2">Belongs to the YkuD family.</text>
</comment>
<keyword evidence="5" id="KW-0378">Hydrolase</keyword>
<feature type="domain" description="L,D-TPase catalytic" evidence="11">
    <location>
        <begin position="89"/>
        <end position="229"/>
    </location>
</feature>
<evidence type="ECO:0000256" key="5">
    <source>
        <dbReference type="ARBA" id="ARBA00022801"/>
    </source>
</evidence>
<comment type="pathway">
    <text evidence="1 9">Cell wall biogenesis; peptidoglycan biosynthesis.</text>
</comment>
<protein>
    <submittedName>
        <fullName evidence="12">L,D-transpeptidase</fullName>
    </submittedName>
</protein>
<dbReference type="Gene3D" id="2.40.440.10">
    <property type="entry name" value="L,D-transpeptidase catalytic domain-like"/>
    <property type="match status" value="1"/>
</dbReference>
<keyword evidence="7 9" id="KW-0573">Peptidoglycan synthesis</keyword>
<keyword evidence="8 9" id="KW-0961">Cell wall biogenesis/degradation</keyword>
<feature type="active site" description="Proton donor/acceptor" evidence="9">
    <location>
        <position position="187"/>
    </location>
</feature>
<evidence type="ECO:0000313" key="12">
    <source>
        <dbReference type="EMBL" id="KAA1175546.1"/>
    </source>
</evidence>
<dbReference type="AlphaFoldDB" id="A0A5B0VLY4"/>
<dbReference type="InterPro" id="IPR038063">
    <property type="entry name" value="Transpep_catalytic_dom"/>
</dbReference>
<name>A0A5B0VLY4_RHITR</name>
<accession>A0A5B0VLY4</accession>
<dbReference type="PANTHER" id="PTHR30582:SF24">
    <property type="entry name" value="L,D-TRANSPEPTIDASE ERFK_SRFK-RELATED"/>
    <property type="match status" value="1"/>
</dbReference>
<evidence type="ECO:0000256" key="2">
    <source>
        <dbReference type="ARBA" id="ARBA00005992"/>
    </source>
</evidence>